<organism evidence="1 2">
    <name type="scientific">Nostoc flagelliforme CCNUN1</name>
    <dbReference type="NCBI Taxonomy" id="2038116"/>
    <lineage>
        <taxon>Bacteria</taxon>
        <taxon>Bacillati</taxon>
        <taxon>Cyanobacteriota</taxon>
        <taxon>Cyanophyceae</taxon>
        <taxon>Nostocales</taxon>
        <taxon>Nostocaceae</taxon>
        <taxon>Nostoc</taxon>
    </lineage>
</organism>
<dbReference type="KEGG" id="nfl:COO91_01310"/>
<dbReference type="EMBL" id="CP024785">
    <property type="protein sequence ID" value="AUB35430.1"/>
    <property type="molecule type" value="Genomic_DNA"/>
</dbReference>
<evidence type="ECO:0000313" key="1">
    <source>
        <dbReference type="EMBL" id="AUB35430.1"/>
    </source>
</evidence>
<dbReference type="RefSeq" id="WP_100897661.1">
    <property type="nucleotide sequence ID" value="NZ_CAWNNC010000001.1"/>
</dbReference>
<dbReference type="Proteomes" id="UP000232003">
    <property type="component" value="Chromosome"/>
</dbReference>
<keyword evidence="2" id="KW-1185">Reference proteome</keyword>
<accession>A0A2K8SJA9</accession>
<sequence length="301" mass="33260">MSQIEIAQVLEQIKEEIEVDALGNAKASIRATARLAGVSDMAIIKALESANLEPSKLALMLMGHRFSAANLQEWRTNGIPDIAIGIILDYYAHEAGRYCTKQAKLVCRAFSGAGVRAWIQDIKGWSKATQQNNPTQPVQPPAPALPPVEQRLHTLVQAMKTLTELTGERLNPYLEQQFKDFAASLLAEHNRQVLQPSKERWLGAVNFAEIELGKTVPIKGSHYRGSLGKWVRTFYPQLSSRQEERLVNGTQQPIYIYACHEPIVADGLTKAIEEFFAHPNPGAALRQAGAFASKKEPALAK</sequence>
<gene>
    <name evidence="1" type="ORF">COO91_01310</name>
</gene>
<proteinExistence type="predicted"/>
<name>A0A2K8SJA9_9NOSO</name>
<dbReference type="AlphaFoldDB" id="A0A2K8SJA9"/>
<evidence type="ECO:0000313" key="2">
    <source>
        <dbReference type="Proteomes" id="UP000232003"/>
    </source>
</evidence>
<reference evidence="1 2" key="1">
    <citation type="submission" date="2017-11" db="EMBL/GenBank/DDBJ databases">
        <title>Complete genome of a free-living desiccation-tolerant cyanobacterium and its photosynthetic adaptation to extreme terrestrial habitat.</title>
        <authorList>
            <person name="Shang J."/>
        </authorList>
    </citation>
    <scope>NUCLEOTIDE SEQUENCE [LARGE SCALE GENOMIC DNA]</scope>
    <source>
        <strain evidence="1 2">CCNUN1</strain>
    </source>
</reference>
<protein>
    <submittedName>
        <fullName evidence="1">Uncharacterized protein</fullName>
    </submittedName>
</protein>
<dbReference type="OrthoDB" id="510351at2"/>